<evidence type="ECO:0000313" key="2">
    <source>
        <dbReference type="EMBL" id="THH05522.1"/>
    </source>
</evidence>
<feature type="signal peptide" evidence="1">
    <location>
        <begin position="1"/>
        <end position="22"/>
    </location>
</feature>
<reference evidence="2 3" key="1">
    <citation type="submission" date="2019-02" db="EMBL/GenBank/DDBJ databases">
        <title>Genome sequencing of the rare red list fungi Phellinidium pouzarii.</title>
        <authorList>
            <person name="Buettner E."/>
            <person name="Kellner H."/>
        </authorList>
    </citation>
    <scope>NUCLEOTIDE SEQUENCE [LARGE SCALE GENOMIC DNA]</scope>
    <source>
        <strain evidence="2 3">DSM 108285</strain>
    </source>
</reference>
<keyword evidence="3" id="KW-1185">Reference proteome</keyword>
<accession>A0A4S4L2H3</accession>
<comment type="caution">
    <text evidence="2">The sequence shown here is derived from an EMBL/GenBank/DDBJ whole genome shotgun (WGS) entry which is preliminary data.</text>
</comment>
<protein>
    <submittedName>
        <fullName evidence="2">Uncharacterized protein</fullName>
    </submittedName>
</protein>
<keyword evidence="1" id="KW-0732">Signal</keyword>
<evidence type="ECO:0000256" key="1">
    <source>
        <dbReference type="SAM" id="SignalP"/>
    </source>
</evidence>
<dbReference type="AlphaFoldDB" id="A0A4S4L2H3"/>
<dbReference type="EMBL" id="SGPK01000256">
    <property type="protein sequence ID" value="THH05522.1"/>
    <property type="molecule type" value="Genomic_DNA"/>
</dbReference>
<dbReference type="Proteomes" id="UP000308199">
    <property type="component" value="Unassembled WGS sequence"/>
</dbReference>
<feature type="chain" id="PRO_5020593805" evidence="1">
    <location>
        <begin position="23"/>
        <end position="146"/>
    </location>
</feature>
<sequence length="146" mass="16203">MFLSFMMLPEYSFLEMLFLTLSSVIMSELQPLIPPRYDPATYVLRSISYVCSAFDLAYPCIVAAAVSTRNVLSSIEAPQMDLIALHLERYVDTVVTSAHLAVDTLSHRFLIIDTPETASTAGRSWADSLRSPLPAICVWPLHAHLG</sequence>
<name>A0A4S4L2H3_9AGAM</name>
<evidence type="ECO:0000313" key="3">
    <source>
        <dbReference type="Proteomes" id="UP000308199"/>
    </source>
</evidence>
<gene>
    <name evidence="2" type="ORF">EW145_g4742</name>
</gene>
<organism evidence="2 3">
    <name type="scientific">Phellinidium pouzarii</name>
    <dbReference type="NCBI Taxonomy" id="167371"/>
    <lineage>
        <taxon>Eukaryota</taxon>
        <taxon>Fungi</taxon>
        <taxon>Dikarya</taxon>
        <taxon>Basidiomycota</taxon>
        <taxon>Agaricomycotina</taxon>
        <taxon>Agaricomycetes</taxon>
        <taxon>Hymenochaetales</taxon>
        <taxon>Hymenochaetaceae</taxon>
        <taxon>Phellinidium</taxon>
    </lineage>
</organism>
<proteinExistence type="predicted"/>